<gene>
    <name evidence="2" type="ORF">Acr_00g0061680</name>
</gene>
<accession>A0A7J0DP95</accession>
<keyword evidence="3" id="KW-1185">Reference proteome</keyword>
<feature type="region of interest" description="Disordered" evidence="1">
    <location>
        <begin position="1"/>
        <end position="42"/>
    </location>
</feature>
<evidence type="ECO:0000313" key="2">
    <source>
        <dbReference type="EMBL" id="GFS39214.1"/>
    </source>
</evidence>
<dbReference type="Proteomes" id="UP000585474">
    <property type="component" value="Unassembled WGS sequence"/>
</dbReference>
<organism evidence="2 3">
    <name type="scientific">Actinidia rufa</name>
    <dbReference type="NCBI Taxonomy" id="165716"/>
    <lineage>
        <taxon>Eukaryota</taxon>
        <taxon>Viridiplantae</taxon>
        <taxon>Streptophyta</taxon>
        <taxon>Embryophyta</taxon>
        <taxon>Tracheophyta</taxon>
        <taxon>Spermatophyta</taxon>
        <taxon>Magnoliopsida</taxon>
        <taxon>eudicotyledons</taxon>
        <taxon>Gunneridae</taxon>
        <taxon>Pentapetalae</taxon>
        <taxon>asterids</taxon>
        <taxon>Ericales</taxon>
        <taxon>Actinidiaceae</taxon>
        <taxon>Actinidia</taxon>
    </lineage>
</organism>
<feature type="compositionally biased region" description="Basic and acidic residues" evidence="1">
    <location>
        <begin position="184"/>
        <end position="197"/>
    </location>
</feature>
<dbReference type="AlphaFoldDB" id="A0A7J0DP95"/>
<feature type="compositionally biased region" description="Basic and acidic residues" evidence="1">
    <location>
        <begin position="1"/>
        <end position="25"/>
    </location>
</feature>
<comment type="caution">
    <text evidence="2">The sequence shown here is derived from an EMBL/GenBank/DDBJ whole genome shotgun (WGS) entry which is preliminary data.</text>
</comment>
<reference evidence="3" key="1">
    <citation type="submission" date="2019-07" db="EMBL/GenBank/DDBJ databases">
        <title>De Novo Assembly of kiwifruit Actinidia rufa.</title>
        <authorList>
            <person name="Sugita-Konishi S."/>
            <person name="Sato K."/>
            <person name="Mori E."/>
            <person name="Abe Y."/>
            <person name="Kisaki G."/>
            <person name="Hamano K."/>
            <person name="Suezawa K."/>
            <person name="Otani M."/>
            <person name="Fukuda T."/>
            <person name="Manabe T."/>
            <person name="Gomi K."/>
            <person name="Tabuchi M."/>
            <person name="Akimitsu K."/>
            <person name="Kataoka I."/>
        </authorList>
    </citation>
    <scope>NUCLEOTIDE SEQUENCE [LARGE SCALE GENOMIC DNA]</scope>
    <source>
        <strain evidence="3">cv. Fuchu</strain>
    </source>
</reference>
<sequence length="247" mass="27790">MDSYHDTEDKETMRRGRLPRRNDRAPRRRDKSTTQKIRGLDAINTGTNAPITVDTLIQQTEPPFTERVMRTRVSSRFKLPTQLKVYKGKTDPMDHLDSKLPHYRTIDSFGDISKLLVSNFMSCRAMLEVEDASDKVVVMVMMEGLRPGPLFDSLSKSNPETQSALQSKVNKYIAIEEVAETKRIRRGREDHKRKEPESSGAGLGGCSSLSRKRHARSASGRVEEEVYNLSSPAARTLIISSPSPAIT</sequence>
<feature type="region of interest" description="Disordered" evidence="1">
    <location>
        <begin position="184"/>
        <end position="227"/>
    </location>
</feature>
<dbReference type="EMBL" id="BJWL01000324">
    <property type="protein sequence ID" value="GFS39214.1"/>
    <property type="molecule type" value="Genomic_DNA"/>
</dbReference>
<evidence type="ECO:0000313" key="3">
    <source>
        <dbReference type="Proteomes" id="UP000585474"/>
    </source>
</evidence>
<name>A0A7J0DP95_9ERIC</name>
<evidence type="ECO:0000256" key="1">
    <source>
        <dbReference type="SAM" id="MobiDB-lite"/>
    </source>
</evidence>
<proteinExistence type="predicted"/>
<dbReference type="OrthoDB" id="1752139at2759"/>
<protein>
    <submittedName>
        <fullName evidence="2">Uncharacterized protein</fullName>
    </submittedName>
</protein>